<evidence type="ECO:0008006" key="4">
    <source>
        <dbReference type="Google" id="ProtNLM"/>
    </source>
</evidence>
<keyword evidence="1" id="KW-0812">Transmembrane</keyword>
<protein>
    <recommendedName>
        <fullName evidence="4">Intimal thickness related receptor IRP domain-containing protein</fullName>
    </recommendedName>
</protein>
<feature type="transmembrane region" description="Helical" evidence="1">
    <location>
        <begin position="205"/>
        <end position="225"/>
    </location>
</feature>
<evidence type="ECO:0000256" key="1">
    <source>
        <dbReference type="SAM" id="Phobius"/>
    </source>
</evidence>
<dbReference type="GeneID" id="94829850"/>
<feature type="transmembrane region" description="Helical" evidence="1">
    <location>
        <begin position="372"/>
        <end position="395"/>
    </location>
</feature>
<dbReference type="AlphaFoldDB" id="A0A1J4JBG1"/>
<dbReference type="Proteomes" id="UP000179807">
    <property type="component" value="Unassembled WGS sequence"/>
</dbReference>
<comment type="caution">
    <text evidence="2">The sequence shown here is derived from an EMBL/GenBank/DDBJ whole genome shotgun (WGS) entry which is preliminary data.</text>
</comment>
<keyword evidence="1" id="KW-1133">Transmembrane helix</keyword>
<feature type="transmembrane region" description="Helical" evidence="1">
    <location>
        <begin position="269"/>
        <end position="294"/>
    </location>
</feature>
<evidence type="ECO:0000313" key="3">
    <source>
        <dbReference type="Proteomes" id="UP000179807"/>
    </source>
</evidence>
<proteinExistence type="predicted"/>
<feature type="transmembrane region" description="Helical" evidence="1">
    <location>
        <begin position="306"/>
        <end position="322"/>
    </location>
</feature>
<keyword evidence="3" id="KW-1185">Reference proteome</keyword>
<feature type="transmembrane region" description="Helical" evidence="1">
    <location>
        <begin position="12"/>
        <end position="33"/>
    </location>
</feature>
<sequence length="464" mass="53457">MSSFRILNCKNFAFLFVVLLLFSYISSIFFWIIRPPSEVLFDPSHWHLFFAYRESPSYYKIKIPSKSQFTRLPTFGFEETGKYSIKLTGKNISNINFLLINQDFSFSFKKFCSNTFTHNFRGLLDIDTNGIENINGLLTQEINETQEKISQSNISEEAVRFWNGTINEKGVYCPYLIDCSGTSSEFISISRFENPKIFDYREKGIYFLLKGLALLYPVITVLWILNSFAHPQFYVDIHHYLTFLPLFKAGVLILESELYNNKYVDPIDVAWSLTASVIVHSALVILLGIIASGWCTYEENIPISEIVIYAVLSLTLFTSSALSNYLALFTYLAAFSVFSMACLVIGTYWKIIKKLNLAKQFDQNLVKKLQMVLKFMNFCVGDILIFSLLNSLAMWLNLWSIVRIVIVEIGVLISFIIQMCFFFYRADHIPVKNAKIPITKYIKNKVAVLIEPNSKRLFCLHAPI</sequence>
<feature type="transmembrane region" description="Helical" evidence="1">
    <location>
        <begin position="328"/>
        <end position="351"/>
    </location>
</feature>
<dbReference type="VEuPathDB" id="TrichDB:TRFO_09920"/>
<organism evidence="2 3">
    <name type="scientific">Tritrichomonas foetus</name>
    <dbReference type="NCBI Taxonomy" id="1144522"/>
    <lineage>
        <taxon>Eukaryota</taxon>
        <taxon>Metamonada</taxon>
        <taxon>Parabasalia</taxon>
        <taxon>Tritrichomonadida</taxon>
        <taxon>Tritrichomonadidae</taxon>
        <taxon>Tritrichomonas</taxon>
    </lineage>
</organism>
<feature type="transmembrane region" description="Helical" evidence="1">
    <location>
        <begin position="237"/>
        <end position="254"/>
    </location>
</feature>
<gene>
    <name evidence="2" type="ORF">TRFO_09920</name>
</gene>
<evidence type="ECO:0000313" key="2">
    <source>
        <dbReference type="EMBL" id="OHS96530.1"/>
    </source>
</evidence>
<keyword evidence="1" id="KW-0472">Membrane</keyword>
<reference evidence="2" key="1">
    <citation type="submission" date="2016-10" db="EMBL/GenBank/DDBJ databases">
        <authorList>
            <person name="Benchimol M."/>
            <person name="Almeida L.G."/>
            <person name="Vasconcelos A.T."/>
            <person name="Perreira-Neves A."/>
            <person name="Rosa I.A."/>
            <person name="Tasca T."/>
            <person name="Bogo M.R."/>
            <person name="de Souza W."/>
        </authorList>
    </citation>
    <scope>NUCLEOTIDE SEQUENCE [LARGE SCALE GENOMIC DNA]</scope>
    <source>
        <strain evidence="2">K</strain>
    </source>
</reference>
<dbReference type="EMBL" id="MLAK01001171">
    <property type="protein sequence ID" value="OHS96530.1"/>
    <property type="molecule type" value="Genomic_DNA"/>
</dbReference>
<accession>A0A1J4JBG1</accession>
<name>A0A1J4JBG1_9EUKA</name>
<dbReference type="RefSeq" id="XP_068349667.1">
    <property type="nucleotide sequence ID" value="XM_068495146.1"/>
</dbReference>
<feature type="transmembrane region" description="Helical" evidence="1">
    <location>
        <begin position="401"/>
        <end position="424"/>
    </location>
</feature>